<dbReference type="PANTHER" id="PTHR42939:SF1">
    <property type="entry name" value="ABC TRANSPORTER ATP-BINDING PROTEIN ALBC-RELATED"/>
    <property type="match status" value="1"/>
</dbReference>
<keyword evidence="1" id="KW-0813">Transport</keyword>
<dbReference type="PROSITE" id="PS00211">
    <property type="entry name" value="ABC_TRANSPORTER_1"/>
    <property type="match status" value="1"/>
</dbReference>
<evidence type="ECO:0000256" key="2">
    <source>
        <dbReference type="ARBA" id="ARBA00022741"/>
    </source>
</evidence>
<protein>
    <submittedName>
        <fullName evidence="5">ABC transporter ATP-binding protein</fullName>
    </submittedName>
</protein>
<organism evidence="5 6">
    <name type="scientific">Pedobacter panaciterrae</name>
    <dbReference type="NCBI Taxonomy" id="363849"/>
    <lineage>
        <taxon>Bacteria</taxon>
        <taxon>Pseudomonadati</taxon>
        <taxon>Bacteroidota</taxon>
        <taxon>Sphingobacteriia</taxon>
        <taxon>Sphingobacteriales</taxon>
        <taxon>Sphingobacteriaceae</taxon>
        <taxon>Pedobacter</taxon>
    </lineage>
</organism>
<sequence>MLQFTNFRKSYGYHPILQIESLRIEPGIYWIKGVNGSGKSTLLKSIGGFLFFEGEILLNNVSVKKDSVPYRKMVNFADAEPIYPEFLTGWEMIALFAKAKQATPGQELYFIKSMKMESYLSNAVGSYSSGMLKKLSLVLAFLGRPKVILLDEPLITIDTESLDILCRWILKKHEEENTTFLLSSHQPLSEVLLTKARVLLVDKQTLTMEK</sequence>
<evidence type="ECO:0000313" key="6">
    <source>
        <dbReference type="Proteomes" id="UP001378956"/>
    </source>
</evidence>
<keyword evidence="6" id="KW-1185">Reference proteome</keyword>
<reference evidence="5 6" key="1">
    <citation type="submission" date="2024-03" db="EMBL/GenBank/DDBJ databases">
        <title>Sequence of Lycoming College Course Isolates.</title>
        <authorList>
            <person name="Plotts O."/>
            <person name="Newman J."/>
        </authorList>
    </citation>
    <scope>NUCLEOTIDE SEQUENCE [LARGE SCALE GENOMIC DNA]</scope>
    <source>
        <strain evidence="5 6">CJB-3</strain>
    </source>
</reference>
<dbReference type="InterPro" id="IPR027417">
    <property type="entry name" value="P-loop_NTPase"/>
</dbReference>
<dbReference type="RefSeq" id="WP_172662636.1">
    <property type="nucleotide sequence ID" value="NZ_CBFGNQ010000021.1"/>
</dbReference>
<comment type="caution">
    <text evidence="5">The sequence shown here is derived from an EMBL/GenBank/DDBJ whole genome shotgun (WGS) entry which is preliminary data.</text>
</comment>
<dbReference type="PANTHER" id="PTHR42939">
    <property type="entry name" value="ABC TRANSPORTER ATP-BINDING PROTEIN ALBC-RELATED"/>
    <property type="match status" value="1"/>
</dbReference>
<feature type="domain" description="ABC transporter" evidence="4">
    <location>
        <begin position="2"/>
        <end position="210"/>
    </location>
</feature>
<proteinExistence type="predicted"/>
<dbReference type="InterPro" id="IPR003439">
    <property type="entry name" value="ABC_transporter-like_ATP-bd"/>
</dbReference>
<dbReference type="InterPro" id="IPR017871">
    <property type="entry name" value="ABC_transporter-like_CS"/>
</dbReference>
<dbReference type="InterPro" id="IPR051782">
    <property type="entry name" value="ABC_Transporter_VariousFunc"/>
</dbReference>
<accession>A0ABU8NJ92</accession>
<dbReference type="GO" id="GO:0005524">
    <property type="term" value="F:ATP binding"/>
    <property type="evidence" value="ECO:0007669"/>
    <property type="project" value="UniProtKB-KW"/>
</dbReference>
<keyword evidence="3 5" id="KW-0067">ATP-binding</keyword>
<evidence type="ECO:0000256" key="3">
    <source>
        <dbReference type="ARBA" id="ARBA00022840"/>
    </source>
</evidence>
<dbReference type="Proteomes" id="UP001378956">
    <property type="component" value="Unassembled WGS sequence"/>
</dbReference>
<dbReference type="Gene3D" id="3.40.50.300">
    <property type="entry name" value="P-loop containing nucleotide triphosphate hydrolases"/>
    <property type="match status" value="1"/>
</dbReference>
<evidence type="ECO:0000313" key="5">
    <source>
        <dbReference type="EMBL" id="MEJ2902257.1"/>
    </source>
</evidence>
<evidence type="ECO:0000256" key="1">
    <source>
        <dbReference type="ARBA" id="ARBA00022448"/>
    </source>
</evidence>
<dbReference type="SUPFAM" id="SSF52540">
    <property type="entry name" value="P-loop containing nucleoside triphosphate hydrolases"/>
    <property type="match status" value="1"/>
</dbReference>
<name>A0ABU8NJ92_9SPHI</name>
<evidence type="ECO:0000259" key="4">
    <source>
        <dbReference type="PROSITE" id="PS50893"/>
    </source>
</evidence>
<dbReference type="PROSITE" id="PS50893">
    <property type="entry name" value="ABC_TRANSPORTER_2"/>
    <property type="match status" value="1"/>
</dbReference>
<keyword evidence="2" id="KW-0547">Nucleotide-binding</keyword>
<dbReference type="Pfam" id="PF00005">
    <property type="entry name" value="ABC_tran"/>
    <property type="match status" value="1"/>
</dbReference>
<dbReference type="EMBL" id="JBBEUB010000002">
    <property type="protein sequence ID" value="MEJ2902257.1"/>
    <property type="molecule type" value="Genomic_DNA"/>
</dbReference>
<gene>
    <name evidence="5" type="ORF">WAE58_07465</name>
</gene>